<evidence type="ECO:0000256" key="1">
    <source>
        <dbReference type="ARBA" id="ARBA00004496"/>
    </source>
</evidence>
<dbReference type="InterPro" id="IPR001789">
    <property type="entry name" value="Sig_transdc_resp-reg_receiver"/>
</dbReference>
<dbReference type="SUPFAM" id="SSF52172">
    <property type="entry name" value="CheY-like"/>
    <property type="match status" value="1"/>
</dbReference>
<dbReference type="eggNOG" id="COG2207">
    <property type="taxonomic scope" value="Bacteria"/>
</dbReference>
<reference evidence="13 14" key="1">
    <citation type="journal article" date="2013" name="Genome Announc.">
        <title>Draft Genome Sequence of the Cellulolytic, Mesophilic, Anaerobic Bacterium Clostridium termitidis Strain CT1112 (DSM 5398).</title>
        <authorList>
            <person name="Lal S."/>
            <person name="Ramachandran U."/>
            <person name="Zhang X."/>
            <person name="Munir R."/>
            <person name="Sparling R."/>
            <person name="Levin D.B."/>
        </authorList>
    </citation>
    <scope>NUCLEOTIDE SEQUENCE [LARGE SCALE GENOMIC DNA]</scope>
    <source>
        <strain evidence="13 14">CT1112</strain>
    </source>
</reference>
<dbReference type="CDD" id="cd17536">
    <property type="entry name" value="REC_YesN-like"/>
    <property type="match status" value="1"/>
</dbReference>
<dbReference type="PROSITE" id="PS01124">
    <property type="entry name" value="HTH_ARAC_FAMILY_2"/>
    <property type="match status" value="1"/>
</dbReference>
<keyword evidence="8" id="KW-0804">Transcription</keyword>
<dbReference type="InterPro" id="IPR018062">
    <property type="entry name" value="HTH_AraC-typ_CS"/>
</dbReference>
<evidence type="ECO:0000256" key="6">
    <source>
        <dbReference type="ARBA" id="ARBA00023015"/>
    </source>
</evidence>
<dbReference type="RefSeq" id="WP_004628857.1">
    <property type="nucleotide sequence ID" value="NZ_AORV01000058.1"/>
</dbReference>
<dbReference type="Gene3D" id="1.10.10.60">
    <property type="entry name" value="Homeodomain-like"/>
    <property type="match status" value="2"/>
</dbReference>
<dbReference type="InterPro" id="IPR011006">
    <property type="entry name" value="CheY-like_superfamily"/>
</dbReference>
<feature type="modified residue" description="4-aspartylphosphate" evidence="10">
    <location>
        <position position="55"/>
    </location>
</feature>
<dbReference type="GO" id="GO:0043565">
    <property type="term" value="F:sequence-specific DNA binding"/>
    <property type="evidence" value="ECO:0007669"/>
    <property type="project" value="InterPro"/>
</dbReference>
<dbReference type="STRING" id="1195236.CTER_4043"/>
<evidence type="ECO:0000256" key="7">
    <source>
        <dbReference type="ARBA" id="ARBA00023125"/>
    </source>
</evidence>
<dbReference type="PANTHER" id="PTHR42713:SF3">
    <property type="entry name" value="TRANSCRIPTIONAL REGULATORY PROTEIN HPTR"/>
    <property type="match status" value="1"/>
</dbReference>
<organism evidence="13 14">
    <name type="scientific">Ruminiclostridium cellobioparum subsp. termitidis CT1112</name>
    <dbReference type="NCBI Taxonomy" id="1195236"/>
    <lineage>
        <taxon>Bacteria</taxon>
        <taxon>Bacillati</taxon>
        <taxon>Bacillota</taxon>
        <taxon>Clostridia</taxon>
        <taxon>Eubacteriales</taxon>
        <taxon>Oscillospiraceae</taxon>
        <taxon>Ruminiclostridium</taxon>
    </lineage>
</organism>
<feature type="domain" description="Response regulatory" evidence="12">
    <location>
        <begin position="4"/>
        <end position="121"/>
    </location>
</feature>
<comment type="caution">
    <text evidence="13">The sequence shown here is derived from an EMBL/GenBank/DDBJ whole genome shotgun (WGS) entry which is preliminary data.</text>
</comment>
<dbReference type="InterPro" id="IPR018060">
    <property type="entry name" value="HTH_AraC"/>
</dbReference>
<keyword evidence="7" id="KW-0238">DNA-binding</keyword>
<evidence type="ECO:0000313" key="14">
    <source>
        <dbReference type="Proteomes" id="UP000014155"/>
    </source>
</evidence>
<evidence type="ECO:0000256" key="2">
    <source>
        <dbReference type="ARBA" id="ARBA00018672"/>
    </source>
</evidence>
<accession>S0FM73</accession>
<dbReference type="PATRIC" id="fig|1195236.3.peg.4257"/>
<evidence type="ECO:0000259" key="12">
    <source>
        <dbReference type="PROSITE" id="PS50110"/>
    </source>
</evidence>
<proteinExistence type="predicted"/>
<dbReference type="InterPro" id="IPR051552">
    <property type="entry name" value="HptR"/>
</dbReference>
<comment type="subcellular location">
    <subcellularLocation>
        <location evidence="1">Cytoplasm</location>
    </subcellularLocation>
</comment>
<evidence type="ECO:0000256" key="10">
    <source>
        <dbReference type="PROSITE-ProRule" id="PRU00169"/>
    </source>
</evidence>
<dbReference type="PANTHER" id="PTHR42713">
    <property type="entry name" value="HISTIDINE KINASE-RELATED"/>
    <property type="match status" value="1"/>
</dbReference>
<evidence type="ECO:0000256" key="8">
    <source>
        <dbReference type="ARBA" id="ARBA00023163"/>
    </source>
</evidence>
<dbReference type="Proteomes" id="UP000014155">
    <property type="component" value="Unassembled WGS sequence"/>
</dbReference>
<dbReference type="PROSITE" id="PS00041">
    <property type="entry name" value="HTH_ARAC_FAMILY_1"/>
    <property type="match status" value="1"/>
</dbReference>
<evidence type="ECO:0000256" key="3">
    <source>
        <dbReference type="ARBA" id="ARBA00022490"/>
    </source>
</evidence>
<name>S0FM73_RUMCE</name>
<dbReference type="SUPFAM" id="SSF46689">
    <property type="entry name" value="Homeodomain-like"/>
    <property type="match status" value="2"/>
</dbReference>
<dbReference type="eggNOG" id="COG4753">
    <property type="taxonomic scope" value="Bacteria"/>
</dbReference>
<evidence type="ECO:0000256" key="9">
    <source>
        <dbReference type="ARBA" id="ARBA00024867"/>
    </source>
</evidence>
<dbReference type="InterPro" id="IPR020449">
    <property type="entry name" value="Tscrpt_reg_AraC-type_HTH"/>
</dbReference>
<gene>
    <name evidence="13" type="ORF">CTER_4043</name>
</gene>
<dbReference type="GO" id="GO:0003700">
    <property type="term" value="F:DNA-binding transcription factor activity"/>
    <property type="evidence" value="ECO:0007669"/>
    <property type="project" value="InterPro"/>
</dbReference>
<dbReference type="GO" id="GO:0000160">
    <property type="term" value="P:phosphorelay signal transduction system"/>
    <property type="evidence" value="ECO:0007669"/>
    <property type="project" value="UniProtKB-KW"/>
</dbReference>
<evidence type="ECO:0000313" key="13">
    <source>
        <dbReference type="EMBL" id="EMS70254.1"/>
    </source>
</evidence>
<sequence>MSNRILVVDDEPIHRDGLIAMIGKLRPAAEIIPANNGREALDIVNGRDIDITITDIRMPVKDGLSFLEEIHGNMLSKMQVIMLSGYADFEYAHRAISLGAFDYILKPVNEAKVDELLTRAEKKIDEAKRAEEESKLYSISFPFYLEYQLNKFVKGRLKKAECQELLELFEQYKTGFVITTKIKNYSRFSSDETDSCRADIKYLLKTALDPVFHSISFFDQDNENIMVTILTKEDSTVSNRIEDMLISNLLDLLEPFARQLKEQFSLDITIGIGSRFNIDSQSIINSYMDSVKTVNYAFFFENSTILASGQIEPVRFSNAFGKYVEENEMYDAIKKVDYMTASAALGNILKRFTREQFADPESLKEIVVFILYNSSRLCQSFIREDEYSLLINSIKEDIHRVQSFTGLQALADDYLKKFVDIMGSNKALRYEKIFVDCKEYINKHYMEDLKLDDLADKFNFNSNYFSTLFKNYSNMNLSEYIFSVRMKKAKEYLKNNRLKIYEISEKIGYKDVKYFIRVFKKTYGMSPDEFRKFVANKLL</sequence>
<protein>
    <recommendedName>
        <fullName evidence="2">Stage 0 sporulation protein A homolog</fullName>
    </recommendedName>
</protein>
<dbReference type="PRINTS" id="PR00032">
    <property type="entry name" value="HTHARAC"/>
</dbReference>
<dbReference type="GO" id="GO:0005737">
    <property type="term" value="C:cytoplasm"/>
    <property type="evidence" value="ECO:0007669"/>
    <property type="project" value="UniProtKB-SubCell"/>
</dbReference>
<dbReference type="SMART" id="SM00342">
    <property type="entry name" value="HTH_ARAC"/>
    <property type="match status" value="1"/>
</dbReference>
<keyword evidence="5" id="KW-0902">Two-component regulatory system</keyword>
<keyword evidence="4 10" id="KW-0597">Phosphoprotein</keyword>
<dbReference type="AlphaFoldDB" id="S0FM73"/>
<keyword evidence="14" id="KW-1185">Reference proteome</keyword>
<evidence type="ECO:0000259" key="11">
    <source>
        <dbReference type="PROSITE" id="PS01124"/>
    </source>
</evidence>
<dbReference type="Pfam" id="PF00072">
    <property type="entry name" value="Response_reg"/>
    <property type="match status" value="1"/>
</dbReference>
<keyword evidence="6" id="KW-0805">Transcription regulation</keyword>
<dbReference type="InterPro" id="IPR009057">
    <property type="entry name" value="Homeodomain-like_sf"/>
</dbReference>
<dbReference type="PROSITE" id="PS50110">
    <property type="entry name" value="RESPONSE_REGULATORY"/>
    <property type="match status" value="1"/>
</dbReference>
<keyword evidence="3" id="KW-0963">Cytoplasm</keyword>
<evidence type="ECO:0000256" key="5">
    <source>
        <dbReference type="ARBA" id="ARBA00023012"/>
    </source>
</evidence>
<evidence type="ECO:0000256" key="4">
    <source>
        <dbReference type="ARBA" id="ARBA00022553"/>
    </source>
</evidence>
<dbReference type="EMBL" id="AORV01000058">
    <property type="protein sequence ID" value="EMS70254.1"/>
    <property type="molecule type" value="Genomic_DNA"/>
</dbReference>
<dbReference type="Pfam" id="PF12833">
    <property type="entry name" value="HTH_18"/>
    <property type="match status" value="1"/>
</dbReference>
<dbReference type="SMART" id="SM00448">
    <property type="entry name" value="REC"/>
    <property type="match status" value="1"/>
</dbReference>
<feature type="domain" description="HTH araC/xylS-type" evidence="11">
    <location>
        <begin position="435"/>
        <end position="533"/>
    </location>
</feature>
<dbReference type="Gene3D" id="3.40.50.2300">
    <property type="match status" value="1"/>
</dbReference>
<comment type="function">
    <text evidence="9">May play the central regulatory role in sporulation. It may be an element of the effector pathway responsible for the activation of sporulation genes in response to nutritional stress. Spo0A may act in concert with spo0H (a sigma factor) to control the expression of some genes that are critical to the sporulation process.</text>
</comment>